<dbReference type="AlphaFoldDB" id="A0A5J4W6B7"/>
<dbReference type="Gene3D" id="3.40.850.10">
    <property type="entry name" value="Kinesin motor domain"/>
    <property type="match status" value="1"/>
</dbReference>
<proteinExistence type="inferred from homology"/>
<dbReference type="GO" id="GO:0008017">
    <property type="term" value="F:microtubule binding"/>
    <property type="evidence" value="ECO:0007669"/>
    <property type="project" value="InterPro"/>
</dbReference>
<dbReference type="PRINTS" id="PR00380">
    <property type="entry name" value="KINESINHEAVY"/>
</dbReference>
<dbReference type="InterPro" id="IPR036961">
    <property type="entry name" value="Kinesin_motor_dom_sf"/>
</dbReference>
<accession>A0A5J4W6B7</accession>
<evidence type="ECO:0000259" key="5">
    <source>
        <dbReference type="PROSITE" id="PS50067"/>
    </source>
</evidence>
<keyword evidence="1" id="KW-0493">Microtubule</keyword>
<sequence>MTEKQANKLTQSDNLIVAVREITGLNKARGGLGKRFVESRYVFDHVFDELSTQQEVFEGSSKHLILSLLEGYNCSIFAYGATGSGKTHTMIGNDSSGPGIMLQMLNGLFEAFKASEQENKFTVTVSFIEVYNENIRDLLDNSTRSTQRHKPQTLELREDPIRGVVVSGVSEHHPTSPNEVLNLLQQGSNNRATFGTNMNVVSSRSHAVMQVMIEAQDRGAGM</sequence>
<evidence type="ECO:0000256" key="4">
    <source>
        <dbReference type="PROSITE-ProRule" id="PRU00283"/>
    </source>
</evidence>
<comment type="similarity">
    <text evidence="4">Belongs to the TRAFAC class myosin-kinesin ATPase superfamily. Kinesin family.</text>
</comment>
<dbReference type="InterPro" id="IPR001752">
    <property type="entry name" value="Kinesin_motor_dom"/>
</dbReference>
<dbReference type="GO" id="GO:0007018">
    <property type="term" value="P:microtubule-based movement"/>
    <property type="evidence" value="ECO:0007669"/>
    <property type="project" value="InterPro"/>
</dbReference>
<evidence type="ECO:0000313" key="7">
    <source>
        <dbReference type="Proteomes" id="UP000324800"/>
    </source>
</evidence>
<dbReference type="EMBL" id="SNRW01003280">
    <property type="protein sequence ID" value="KAA6390265.1"/>
    <property type="molecule type" value="Genomic_DNA"/>
</dbReference>
<keyword evidence="4" id="KW-0547">Nucleotide-binding</keyword>
<dbReference type="PANTHER" id="PTHR47968:SF13">
    <property type="entry name" value="KINESIN-LIKE PROTEIN KIF19 ISOFORM X1"/>
    <property type="match status" value="1"/>
</dbReference>
<feature type="binding site" evidence="4">
    <location>
        <begin position="80"/>
        <end position="87"/>
    </location>
    <ligand>
        <name>ATP</name>
        <dbReference type="ChEBI" id="CHEBI:30616"/>
    </ligand>
</feature>
<comment type="caution">
    <text evidence="6">The sequence shown here is derived from an EMBL/GenBank/DDBJ whole genome shotgun (WGS) entry which is preliminary data.</text>
</comment>
<dbReference type="PROSITE" id="PS50067">
    <property type="entry name" value="KINESIN_MOTOR_2"/>
    <property type="match status" value="1"/>
</dbReference>
<protein>
    <submittedName>
        <fullName evidence="6">Putative kinesin family member 10</fullName>
    </submittedName>
</protein>
<keyword evidence="4" id="KW-0067">ATP-binding</keyword>
<dbReference type="InterPro" id="IPR027417">
    <property type="entry name" value="P-loop_NTPase"/>
</dbReference>
<dbReference type="PANTHER" id="PTHR47968">
    <property type="entry name" value="CENTROMERE PROTEIN E"/>
    <property type="match status" value="1"/>
</dbReference>
<keyword evidence="3 4" id="KW-0505">Motor protein</keyword>
<dbReference type="OrthoDB" id="3176171at2759"/>
<evidence type="ECO:0000256" key="2">
    <source>
        <dbReference type="ARBA" id="ARBA00023054"/>
    </source>
</evidence>
<evidence type="ECO:0000313" key="6">
    <source>
        <dbReference type="EMBL" id="KAA6390265.1"/>
    </source>
</evidence>
<feature type="domain" description="Kinesin motor" evidence="5">
    <location>
        <begin position="14"/>
        <end position="222"/>
    </location>
</feature>
<evidence type="ECO:0000256" key="3">
    <source>
        <dbReference type="ARBA" id="ARBA00023175"/>
    </source>
</evidence>
<organism evidence="6 7">
    <name type="scientific">Streblomastix strix</name>
    <dbReference type="NCBI Taxonomy" id="222440"/>
    <lineage>
        <taxon>Eukaryota</taxon>
        <taxon>Metamonada</taxon>
        <taxon>Preaxostyla</taxon>
        <taxon>Oxymonadida</taxon>
        <taxon>Streblomastigidae</taxon>
        <taxon>Streblomastix</taxon>
    </lineage>
</organism>
<dbReference type="Pfam" id="PF00225">
    <property type="entry name" value="Kinesin"/>
    <property type="match status" value="1"/>
</dbReference>
<evidence type="ECO:0000256" key="1">
    <source>
        <dbReference type="ARBA" id="ARBA00022701"/>
    </source>
</evidence>
<dbReference type="SUPFAM" id="SSF52540">
    <property type="entry name" value="P-loop containing nucleoside triphosphate hydrolases"/>
    <property type="match status" value="1"/>
</dbReference>
<gene>
    <name evidence="6" type="ORF">EZS28_014209</name>
</gene>
<dbReference type="GO" id="GO:0003777">
    <property type="term" value="F:microtubule motor activity"/>
    <property type="evidence" value="ECO:0007669"/>
    <property type="project" value="InterPro"/>
</dbReference>
<dbReference type="GO" id="GO:0005524">
    <property type="term" value="F:ATP binding"/>
    <property type="evidence" value="ECO:0007669"/>
    <property type="project" value="UniProtKB-UniRule"/>
</dbReference>
<dbReference type="SMART" id="SM00129">
    <property type="entry name" value="KISc"/>
    <property type="match status" value="1"/>
</dbReference>
<keyword evidence="2" id="KW-0175">Coiled coil</keyword>
<name>A0A5J4W6B7_9EUKA</name>
<dbReference type="Proteomes" id="UP000324800">
    <property type="component" value="Unassembled WGS sequence"/>
</dbReference>
<dbReference type="GO" id="GO:0005874">
    <property type="term" value="C:microtubule"/>
    <property type="evidence" value="ECO:0007669"/>
    <property type="project" value="UniProtKB-KW"/>
</dbReference>
<dbReference type="InterPro" id="IPR027640">
    <property type="entry name" value="Kinesin-like_fam"/>
</dbReference>
<reference evidence="6 7" key="1">
    <citation type="submission" date="2019-03" db="EMBL/GenBank/DDBJ databases">
        <title>Single cell metagenomics reveals metabolic interactions within the superorganism composed of flagellate Streblomastix strix and complex community of Bacteroidetes bacteria on its surface.</title>
        <authorList>
            <person name="Treitli S.C."/>
            <person name="Kolisko M."/>
            <person name="Husnik F."/>
            <person name="Keeling P."/>
            <person name="Hampl V."/>
        </authorList>
    </citation>
    <scope>NUCLEOTIDE SEQUENCE [LARGE SCALE GENOMIC DNA]</scope>
    <source>
        <strain evidence="6">ST1C</strain>
    </source>
</reference>